<name>A0A2C6L940_9APIC</name>
<feature type="region of interest" description="Disordered" evidence="1">
    <location>
        <begin position="9"/>
        <end position="37"/>
    </location>
</feature>
<proteinExistence type="predicted"/>
<reference evidence="2 3" key="1">
    <citation type="journal article" date="2017" name="Int. J. Parasitol.">
        <title>The genome of the protozoan parasite Cystoisospora suis and a reverse vaccinology approach to identify vaccine candidates.</title>
        <authorList>
            <person name="Palmieri N."/>
            <person name="Shrestha A."/>
            <person name="Ruttkowski B."/>
            <person name="Beck T."/>
            <person name="Vogl C."/>
            <person name="Tomley F."/>
            <person name="Blake D.P."/>
            <person name="Joachim A."/>
        </authorList>
    </citation>
    <scope>NUCLEOTIDE SEQUENCE [LARGE SCALE GENOMIC DNA]</scope>
    <source>
        <strain evidence="2 3">Wien I</strain>
    </source>
</reference>
<feature type="non-terminal residue" evidence="2">
    <location>
        <position position="1"/>
    </location>
</feature>
<keyword evidence="3" id="KW-1185">Reference proteome</keyword>
<dbReference type="RefSeq" id="XP_067926032.1">
    <property type="nucleotide sequence ID" value="XM_068061992.1"/>
</dbReference>
<protein>
    <submittedName>
        <fullName evidence="2">Uncharacterized protein</fullName>
    </submittedName>
</protein>
<dbReference type="EMBL" id="MIGC01000709">
    <property type="protein sequence ID" value="PHJ24359.1"/>
    <property type="molecule type" value="Genomic_DNA"/>
</dbReference>
<sequence>PTRICLPAEKTPKQSSAGLPSRRGLEARRGGSGGKPGCSRCLADCWDSCLMAPCHFFCFLFDL</sequence>
<organism evidence="2 3">
    <name type="scientific">Cystoisospora suis</name>
    <dbReference type="NCBI Taxonomy" id="483139"/>
    <lineage>
        <taxon>Eukaryota</taxon>
        <taxon>Sar</taxon>
        <taxon>Alveolata</taxon>
        <taxon>Apicomplexa</taxon>
        <taxon>Conoidasida</taxon>
        <taxon>Coccidia</taxon>
        <taxon>Eucoccidiorida</taxon>
        <taxon>Eimeriorina</taxon>
        <taxon>Sarcocystidae</taxon>
        <taxon>Cystoisospora</taxon>
    </lineage>
</organism>
<dbReference type="VEuPathDB" id="ToxoDB:CSUI_001788"/>
<gene>
    <name evidence="2" type="ORF">CSUI_001788</name>
</gene>
<comment type="caution">
    <text evidence="2">The sequence shown here is derived from an EMBL/GenBank/DDBJ whole genome shotgun (WGS) entry which is preliminary data.</text>
</comment>
<evidence type="ECO:0000313" key="2">
    <source>
        <dbReference type="EMBL" id="PHJ24359.1"/>
    </source>
</evidence>
<dbReference type="Proteomes" id="UP000221165">
    <property type="component" value="Unassembled WGS sequence"/>
</dbReference>
<evidence type="ECO:0000313" key="3">
    <source>
        <dbReference type="Proteomes" id="UP000221165"/>
    </source>
</evidence>
<dbReference type="AlphaFoldDB" id="A0A2C6L940"/>
<evidence type="ECO:0000256" key="1">
    <source>
        <dbReference type="SAM" id="MobiDB-lite"/>
    </source>
</evidence>
<accession>A0A2C6L940</accession>
<dbReference type="GeneID" id="94425203"/>